<name>A0ABD6F259_9BILA</name>
<gene>
    <name evidence="2" type="ORF">AB6A40_010276</name>
</gene>
<feature type="compositionally biased region" description="Basic residues" evidence="1">
    <location>
        <begin position="13"/>
        <end position="22"/>
    </location>
</feature>
<protein>
    <submittedName>
        <fullName evidence="2">Uncharacterized protein</fullName>
    </submittedName>
</protein>
<feature type="region of interest" description="Disordered" evidence="1">
    <location>
        <begin position="1"/>
        <end position="28"/>
    </location>
</feature>
<evidence type="ECO:0000313" key="2">
    <source>
        <dbReference type="EMBL" id="MFH4983567.1"/>
    </source>
</evidence>
<organism evidence="2 3">
    <name type="scientific">Gnathostoma spinigerum</name>
    <dbReference type="NCBI Taxonomy" id="75299"/>
    <lineage>
        <taxon>Eukaryota</taxon>
        <taxon>Metazoa</taxon>
        <taxon>Ecdysozoa</taxon>
        <taxon>Nematoda</taxon>
        <taxon>Chromadorea</taxon>
        <taxon>Rhabditida</taxon>
        <taxon>Spirurina</taxon>
        <taxon>Gnathostomatomorpha</taxon>
        <taxon>Gnathostomatoidea</taxon>
        <taxon>Gnathostomatidae</taxon>
        <taxon>Gnathostoma</taxon>
    </lineage>
</organism>
<evidence type="ECO:0000313" key="3">
    <source>
        <dbReference type="Proteomes" id="UP001608902"/>
    </source>
</evidence>
<comment type="caution">
    <text evidence="2">The sequence shown here is derived from an EMBL/GenBank/DDBJ whole genome shotgun (WGS) entry which is preliminary data.</text>
</comment>
<proteinExistence type="predicted"/>
<accession>A0ABD6F259</accession>
<evidence type="ECO:0000256" key="1">
    <source>
        <dbReference type="SAM" id="MobiDB-lite"/>
    </source>
</evidence>
<dbReference type="Proteomes" id="UP001608902">
    <property type="component" value="Unassembled WGS sequence"/>
</dbReference>
<dbReference type="AlphaFoldDB" id="A0ABD6F259"/>
<sequence length="117" mass="13440">MASKDERKVLTAQKKKKRKNKKKPEQVWKRAKIDGVSKDCTSDDTIAYGSYDYTPRRFQTAAKPKQSLSTITADATDCPVINKMYVCYWPTLLCSEGMQEGRTKEHTVRCVPLAEYR</sequence>
<dbReference type="EMBL" id="JBGFUD010012815">
    <property type="protein sequence ID" value="MFH4983567.1"/>
    <property type="molecule type" value="Genomic_DNA"/>
</dbReference>
<keyword evidence="3" id="KW-1185">Reference proteome</keyword>
<reference evidence="2 3" key="1">
    <citation type="submission" date="2024-08" db="EMBL/GenBank/DDBJ databases">
        <title>Gnathostoma spinigerum genome.</title>
        <authorList>
            <person name="Gonzalez-Bertolin B."/>
            <person name="Monzon S."/>
            <person name="Zaballos A."/>
            <person name="Jimenez P."/>
            <person name="Dekumyoy P."/>
            <person name="Varona S."/>
            <person name="Cuesta I."/>
            <person name="Sumanam S."/>
            <person name="Adisakwattana P."/>
            <person name="Gasser R.B."/>
            <person name="Hernandez-Gonzalez A."/>
            <person name="Young N.D."/>
            <person name="Perteguer M.J."/>
        </authorList>
    </citation>
    <scope>NUCLEOTIDE SEQUENCE [LARGE SCALE GENOMIC DNA]</scope>
    <source>
        <strain evidence="2">AL3</strain>
        <tissue evidence="2">Liver</tissue>
    </source>
</reference>